<evidence type="ECO:0008006" key="4">
    <source>
        <dbReference type="Google" id="ProtNLM"/>
    </source>
</evidence>
<organism evidence="2 3">
    <name type="scientific">Necator americanus</name>
    <name type="common">Human hookworm</name>
    <dbReference type="NCBI Taxonomy" id="51031"/>
    <lineage>
        <taxon>Eukaryota</taxon>
        <taxon>Metazoa</taxon>
        <taxon>Ecdysozoa</taxon>
        <taxon>Nematoda</taxon>
        <taxon>Chromadorea</taxon>
        <taxon>Rhabditida</taxon>
        <taxon>Rhabditina</taxon>
        <taxon>Rhabditomorpha</taxon>
        <taxon>Strongyloidea</taxon>
        <taxon>Ancylostomatidae</taxon>
        <taxon>Bunostominae</taxon>
        <taxon>Necator</taxon>
    </lineage>
</organism>
<reference evidence="2 3" key="1">
    <citation type="submission" date="2023-08" db="EMBL/GenBank/DDBJ databases">
        <title>A Necator americanus chromosomal reference genome.</title>
        <authorList>
            <person name="Ilik V."/>
            <person name="Petrzelkova K.J."/>
            <person name="Pardy F."/>
            <person name="Fuh T."/>
            <person name="Niatou-Singa F.S."/>
            <person name="Gouil Q."/>
            <person name="Baker L."/>
            <person name="Ritchie M.E."/>
            <person name="Jex A.R."/>
            <person name="Gazzola D."/>
            <person name="Li H."/>
            <person name="Toshio Fujiwara R."/>
            <person name="Zhan B."/>
            <person name="Aroian R.V."/>
            <person name="Pafco B."/>
            <person name="Schwarz E.M."/>
        </authorList>
    </citation>
    <scope>NUCLEOTIDE SEQUENCE [LARGE SCALE GENOMIC DNA]</scope>
    <source>
        <strain evidence="2 3">Aroian</strain>
        <tissue evidence="2">Whole animal</tissue>
    </source>
</reference>
<sequence>MSSSPPEFGRSRGSPVQCGWTKGHLIRGDTLSQYDNASPTKKIRHRAKNYRGHLEMDRSGLVCQNGKEVTPDEQAGFRPGPSATDQVVFVRTVIEV</sequence>
<comment type="caution">
    <text evidence="2">The sequence shown here is derived from an EMBL/GenBank/DDBJ whole genome shotgun (WGS) entry which is preliminary data.</text>
</comment>
<name>A0ABR1EDH3_NECAM</name>
<proteinExistence type="predicted"/>
<evidence type="ECO:0000313" key="3">
    <source>
        <dbReference type="Proteomes" id="UP001303046"/>
    </source>
</evidence>
<dbReference type="EMBL" id="JAVFWL010000006">
    <property type="protein sequence ID" value="KAK6760518.1"/>
    <property type="molecule type" value="Genomic_DNA"/>
</dbReference>
<keyword evidence="3" id="KW-1185">Reference proteome</keyword>
<evidence type="ECO:0000256" key="1">
    <source>
        <dbReference type="SAM" id="MobiDB-lite"/>
    </source>
</evidence>
<protein>
    <recommendedName>
        <fullName evidence="4">FHA domain-containing protein</fullName>
    </recommendedName>
</protein>
<accession>A0ABR1EDH3</accession>
<feature type="region of interest" description="Disordered" evidence="1">
    <location>
        <begin position="1"/>
        <end position="20"/>
    </location>
</feature>
<evidence type="ECO:0000313" key="2">
    <source>
        <dbReference type="EMBL" id="KAK6760518.1"/>
    </source>
</evidence>
<gene>
    <name evidence="2" type="primary">Necator_chrX.g21997</name>
    <name evidence="2" type="ORF">RB195_021836</name>
</gene>
<dbReference type="Proteomes" id="UP001303046">
    <property type="component" value="Unassembled WGS sequence"/>
</dbReference>